<dbReference type="InterPro" id="IPR044094">
    <property type="entry name" value="AtsA-like_MBL-fold"/>
</dbReference>
<protein>
    <submittedName>
        <fullName evidence="3">MBL fold metallo-hydrolase</fullName>
    </submittedName>
</protein>
<dbReference type="InterPro" id="IPR036866">
    <property type="entry name" value="RibonucZ/Hydroxyglut_hydro"/>
</dbReference>
<dbReference type="OrthoDB" id="9803916at2"/>
<keyword evidence="4" id="KW-1185">Reference proteome</keyword>
<feature type="domain" description="Metallo-beta-lactamase" evidence="2">
    <location>
        <begin position="25"/>
        <end position="228"/>
    </location>
</feature>
<evidence type="ECO:0000313" key="4">
    <source>
        <dbReference type="Proteomes" id="UP000253977"/>
    </source>
</evidence>
<sequence>MTAPEAWVAILGAKGGPAIRPGSQMPTSILMRLAGRTVLVDAGLGAARGVCDQGVALTEIDLILITHLHSDHYLELGPLLHTAWTAGLNRPVTVVGPPGLDAYWQGFLTSMAFDIDLRIADEGRPDLAGLVDLRELAEGLVLDLDGLRIDALRNDHPPIIDSFALRFDGSGRRVALSGDTAFLPALADFSTGADLLVHEALLPQGVDLLLSRLGNGDDRLRRHILRSHTSAEDAGRIAALAGVRQLVLNHFVPDGMPEFTDANWIAEVRKAWDGPLILARDGQRIAL</sequence>
<reference evidence="3 4" key="1">
    <citation type="submission" date="2018-07" db="EMBL/GenBank/DDBJ databases">
        <title>Thalassococcus profundi sp. nov., a marine bacterium isolated from deep seawater of Okinawa Trough.</title>
        <authorList>
            <person name="Yu M."/>
        </authorList>
    </citation>
    <scope>NUCLEOTIDE SEQUENCE [LARGE SCALE GENOMIC DNA]</scope>
    <source>
        <strain evidence="3 4">WRAS1</strain>
    </source>
</reference>
<dbReference type="EMBL" id="QPMK01000013">
    <property type="protein sequence ID" value="RDD65322.1"/>
    <property type="molecule type" value="Genomic_DNA"/>
</dbReference>
<evidence type="ECO:0000259" key="2">
    <source>
        <dbReference type="SMART" id="SM00849"/>
    </source>
</evidence>
<dbReference type="CDD" id="cd07719">
    <property type="entry name" value="arylsulfatase_AtsA-like_MBL-fold"/>
    <property type="match status" value="1"/>
</dbReference>
<dbReference type="SUPFAM" id="SSF56281">
    <property type="entry name" value="Metallo-hydrolase/oxidoreductase"/>
    <property type="match status" value="1"/>
</dbReference>
<evidence type="ECO:0000313" key="3">
    <source>
        <dbReference type="EMBL" id="RDD65322.1"/>
    </source>
</evidence>
<organism evidence="3 4">
    <name type="scientific">Thalassococcus profundi</name>
    <dbReference type="NCBI Taxonomy" id="2282382"/>
    <lineage>
        <taxon>Bacteria</taxon>
        <taxon>Pseudomonadati</taxon>
        <taxon>Pseudomonadota</taxon>
        <taxon>Alphaproteobacteria</taxon>
        <taxon>Rhodobacterales</taxon>
        <taxon>Roseobacteraceae</taxon>
        <taxon>Thalassococcus</taxon>
    </lineage>
</organism>
<dbReference type="PANTHER" id="PTHR46018:SF2">
    <property type="entry name" value="ZINC PHOSPHODIESTERASE ELAC PROTEIN 1"/>
    <property type="match status" value="1"/>
</dbReference>
<dbReference type="Pfam" id="PF23023">
    <property type="entry name" value="Anti-Pycsar_Apyc1"/>
    <property type="match status" value="1"/>
</dbReference>
<proteinExistence type="predicted"/>
<gene>
    <name evidence="3" type="ORF">DU478_15580</name>
</gene>
<dbReference type="Gene3D" id="3.60.15.10">
    <property type="entry name" value="Ribonuclease Z/Hydroxyacylglutathione hydrolase-like"/>
    <property type="match status" value="1"/>
</dbReference>
<dbReference type="PANTHER" id="PTHR46018">
    <property type="entry name" value="ZINC PHOSPHODIESTERASE ELAC PROTEIN 1"/>
    <property type="match status" value="1"/>
</dbReference>
<dbReference type="SMR" id="A0A369TKF4"/>
<comment type="caution">
    <text evidence="3">The sequence shown here is derived from an EMBL/GenBank/DDBJ whole genome shotgun (WGS) entry which is preliminary data.</text>
</comment>
<dbReference type="AlphaFoldDB" id="A0A369TKF4"/>
<dbReference type="SMART" id="SM00849">
    <property type="entry name" value="Lactamase_B"/>
    <property type="match status" value="1"/>
</dbReference>
<evidence type="ECO:0000256" key="1">
    <source>
        <dbReference type="ARBA" id="ARBA00022801"/>
    </source>
</evidence>
<keyword evidence="1 3" id="KW-0378">Hydrolase</keyword>
<dbReference type="RefSeq" id="WP_114511892.1">
    <property type="nucleotide sequence ID" value="NZ_QPMK01000013.1"/>
</dbReference>
<dbReference type="GO" id="GO:0042781">
    <property type="term" value="F:3'-tRNA processing endoribonuclease activity"/>
    <property type="evidence" value="ECO:0007669"/>
    <property type="project" value="TreeGrafter"/>
</dbReference>
<accession>A0A369TKF4</accession>
<name>A0A369TKF4_9RHOB</name>
<dbReference type="InterPro" id="IPR001279">
    <property type="entry name" value="Metallo-B-lactamas"/>
</dbReference>
<dbReference type="Proteomes" id="UP000253977">
    <property type="component" value="Unassembled WGS sequence"/>
</dbReference>